<evidence type="ECO:0000313" key="3">
    <source>
        <dbReference type="Proteomes" id="UP000019132"/>
    </source>
</evidence>
<organism evidence="2 3">
    <name type="scientific">Globisporangium ultimum (strain ATCC 200006 / CBS 805.95 / DAOM BR144)</name>
    <name type="common">Pythium ultimum</name>
    <dbReference type="NCBI Taxonomy" id="431595"/>
    <lineage>
        <taxon>Eukaryota</taxon>
        <taxon>Sar</taxon>
        <taxon>Stramenopiles</taxon>
        <taxon>Oomycota</taxon>
        <taxon>Peronosporomycetes</taxon>
        <taxon>Pythiales</taxon>
        <taxon>Pythiaceae</taxon>
        <taxon>Globisporangium</taxon>
    </lineage>
</organism>
<keyword evidence="3" id="KW-1185">Reference proteome</keyword>
<evidence type="ECO:0000313" key="2">
    <source>
        <dbReference type="EnsemblProtists" id="PYU1_T000176"/>
    </source>
</evidence>
<proteinExistence type="predicted"/>
<reference evidence="3" key="1">
    <citation type="journal article" date="2010" name="Genome Biol.">
        <title>Genome sequence of the necrotrophic plant pathogen Pythium ultimum reveals original pathogenicity mechanisms and effector repertoire.</title>
        <authorList>
            <person name="Levesque C.A."/>
            <person name="Brouwer H."/>
            <person name="Cano L."/>
            <person name="Hamilton J.P."/>
            <person name="Holt C."/>
            <person name="Huitema E."/>
            <person name="Raffaele S."/>
            <person name="Robideau G.P."/>
            <person name="Thines M."/>
            <person name="Win J."/>
            <person name="Zerillo M.M."/>
            <person name="Beakes G.W."/>
            <person name="Boore J.L."/>
            <person name="Busam D."/>
            <person name="Dumas B."/>
            <person name="Ferriera S."/>
            <person name="Fuerstenberg S.I."/>
            <person name="Gachon C.M."/>
            <person name="Gaulin E."/>
            <person name="Govers F."/>
            <person name="Grenville-Briggs L."/>
            <person name="Horner N."/>
            <person name="Hostetler J."/>
            <person name="Jiang R.H."/>
            <person name="Johnson J."/>
            <person name="Krajaejun T."/>
            <person name="Lin H."/>
            <person name="Meijer H.J."/>
            <person name="Moore B."/>
            <person name="Morris P."/>
            <person name="Phuntmart V."/>
            <person name="Puiu D."/>
            <person name="Shetty J."/>
            <person name="Stajich J.E."/>
            <person name="Tripathy S."/>
            <person name="Wawra S."/>
            <person name="van West P."/>
            <person name="Whitty B.R."/>
            <person name="Coutinho P.M."/>
            <person name="Henrissat B."/>
            <person name="Martin F."/>
            <person name="Thomas P.D."/>
            <person name="Tyler B.M."/>
            <person name="De Vries R.P."/>
            <person name="Kamoun S."/>
            <person name="Yandell M."/>
            <person name="Tisserat N."/>
            <person name="Buell C.R."/>
        </authorList>
    </citation>
    <scope>NUCLEOTIDE SEQUENCE</scope>
    <source>
        <strain evidence="3">DAOM:BR144</strain>
    </source>
</reference>
<sequence length="118" mass="14135">MGKWRTKRKNLQKRKKRRVFAAIHAELQANDERTPEELEQERLQYEDERQRVHQQWLGAVQKSNVAFEKQKKILDERKRLILAIRQQMEQAELEEDSNSSAQDEPQRERGNAKNGILK</sequence>
<dbReference type="InParanoid" id="K3W5D5"/>
<protein>
    <submittedName>
        <fullName evidence="2">Uncharacterized protein</fullName>
    </submittedName>
</protein>
<name>K3W5D5_GLOUD</name>
<evidence type="ECO:0000256" key="1">
    <source>
        <dbReference type="SAM" id="MobiDB-lite"/>
    </source>
</evidence>
<dbReference type="HOGENOM" id="CLU_167908_0_0_1"/>
<dbReference type="eggNOG" id="ENOG502SBF1">
    <property type="taxonomic scope" value="Eukaryota"/>
</dbReference>
<reference evidence="3" key="2">
    <citation type="submission" date="2010-04" db="EMBL/GenBank/DDBJ databases">
        <authorList>
            <person name="Buell R."/>
            <person name="Hamilton J."/>
            <person name="Hostetler J."/>
        </authorList>
    </citation>
    <scope>NUCLEOTIDE SEQUENCE [LARGE SCALE GENOMIC DNA]</scope>
    <source>
        <strain evidence="3">DAOM:BR144</strain>
    </source>
</reference>
<feature type="region of interest" description="Disordered" evidence="1">
    <location>
        <begin position="89"/>
        <end position="118"/>
    </location>
</feature>
<dbReference type="VEuPathDB" id="FungiDB:PYU1_G000176"/>
<accession>K3W5D5</accession>
<reference evidence="2" key="3">
    <citation type="submission" date="2015-02" db="UniProtKB">
        <authorList>
            <consortium name="EnsemblProtists"/>
        </authorList>
    </citation>
    <scope>IDENTIFICATION</scope>
    <source>
        <strain evidence="2">DAOM BR144</strain>
    </source>
</reference>
<dbReference type="EnsemblProtists" id="PYU1_T000176">
    <property type="protein sequence ID" value="PYU1_T000176"/>
    <property type="gene ID" value="PYU1_G000176"/>
</dbReference>
<dbReference type="Proteomes" id="UP000019132">
    <property type="component" value="Unassembled WGS sequence"/>
</dbReference>
<dbReference type="EMBL" id="GL376636">
    <property type="status" value="NOT_ANNOTATED_CDS"/>
    <property type="molecule type" value="Genomic_DNA"/>
</dbReference>
<dbReference type="OMA" id="QRTHERW"/>
<dbReference type="AlphaFoldDB" id="K3W5D5"/>